<name>A0A8D8DDU7_CULPI</name>
<dbReference type="EMBL" id="HBUE01267598">
    <property type="protein sequence ID" value="CAG6562344.1"/>
    <property type="molecule type" value="Transcribed_RNA"/>
</dbReference>
<protein>
    <submittedName>
        <fullName evidence="2">(northern house mosquito) hypothetical protein</fullName>
    </submittedName>
</protein>
<dbReference type="EMBL" id="HBUE01162410">
    <property type="protein sequence ID" value="CAG6510943.1"/>
    <property type="molecule type" value="Transcribed_RNA"/>
</dbReference>
<accession>A0A8D8DDU7</accession>
<dbReference type="AlphaFoldDB" id="A0A8D8DDU7"/>
<dbReference type="EMBL" id="HBUE01016710">
    <property type="protein sequence ID" value="CAG6450621.1"/>
    <property type="molecule type" value="Transcribed_RNA"/>
</dbReference>
<sequence>MASSISGRTVPAADSIRPAHAGPPGRVRVPDRLPLEGQTQGRAGGGRNDAGDQQDPAGKHSTRPRGRSLPEEGARISGAVPRELLVGGGHVRVHSELQGVLRRDGRQQARPRVFAAAERDHLRL</sequence>
<reference evidence="2" key="1">
    <citation type="submission" date="2021-05" db="EMBL/GenBank/DDBJ databases">
        <authorList>
            <person name="Alioto T."/>
            <person name="Alioto T."/>
            <person name="Gomez Garrido J."/>
        </authorList>
    </citation>
    <scope>NUCLEOTIDE SEQUENCE</scope>
</reference>
<organism evidence="2">
    <name type="scientific">Culex pipiens</name>
    <name type="common">House mosquito</name>
    <dbReference type="NCBI Taxonomy" id="7175"/>
    <lineage>
        <taxon>Eukaryota</taxon>
        <taxon>Metazoa</taxon>
        <taxon>Ecdysozoa</taxon>
        <taxon>Arthropoda</taxon>
        <taxon>Hexapoda</taxon>
        <taxon>Insecta</taxon>
        <taxon>Pterygota</taxon>
        <taxon>Neoptera</taxon>
        <taxon>Endopterygota</taxon>
        <taxon>Diptera</taxon>
        <taxon>Nematocera</taxon>
        <taxon>Culicoidea</taxon>
        <taxon>Culicidae</taxon>
        <taxon>Culicinae</taxon>
        <taxon>Culicini</taxon>
        <taxon>Culex</taxon>
        <taxon>Culex</taxon>
    </lineage>
</organism>
<dbReference type="EMBL" id="HBUE01267599">
    <property type="protein sequence ID" value="CAG6562348.1"/>
    <property type="molecule type" value="Transcribed_RNA"/>
</dbReference>
<dbReference type="EMBL" id="HBUE01016715">
    <property type="protein sequence ID" value="CAG6450627.1"/>
    <property type="molecule type" value="Transcribed_RNA"/>
</dbReference>
<proteinExistence type="predicted"/>
<feature type="region of interest" description="Disordered" evidence="1">
    <location>
        <begin position="1"/>
        <end position="79"/>
    </location>
</feature>
<dbReference type="EMBL" id="HBUE01162409">
    <property type="protein sequence ID" value="CAG6510939.1"/>
    <property type="molecule type" value="Transcribed_RNA"/>
</dbReference>
<evidence type="ECO:0000313" key="2">
    <source>
        <dbReference type="EMBL" id="CAG6510939.1"/>
    </source>
</evidence>
<evidence type="ECO:0000256" key="1">
    <source>
        <dbReference type="SAM" id="MobiDB-lite"/>
    </source>
</evidence>